<evidence type="ECO:0000256" key="1">
    <source>
        <dbReference type="SAM" id="MobiDB-lite"/>
    </source>
</evidence>
<organism evidence="2 3">
    <name type="scientific">Caenorhabditis nigoni</name>
    <dbReference type="NCBI Taxonomy" id="1611254"/>
    <lineage>
        <taxon>Eukaryota</taxon>
        <taxon>Metazoa</taxon>
        <taxon>Ecdysozoa</taxon>
        <taxon>Nematoda</taxon>
        <taxon>Chromadorea</taxon>
        <taxon>Rhabditida</taxon>
        <taxon>Rhabditina</taxon>
        <taxon>Rhabditomorpha</taxon>
        <taxon>Rhabditoidea</taxon>
        <taxon>Rhabditidae</taxon>
        <taxon>Peloderinae</taxon>
        <taxon>Caenorhabditis</taxon>
    </lineage>
</organism>
<dbReference type="EMBL" id="PDUG01000002">
    <property type="protein sequence ID" value="PIC48664.1"/>
    <property type="molecule type" value="Genomic_DNA"/>
</dbReference>
<feature type="compositionally biased region" description="Acidic residues" evidence="1">
    <location>
        <begin position="605"/>
        <end position="621"/>
    </location>
</feature>
<feature type="compositionally biased region" description="Basic and acidic residues" evidence="1">
    <location>
        <begin position="675"/>
        <end position="685"/>
    </location>
</feature>
<feature type="region of interest" description="Disordered" evidence="1">
    <location>
        <begin position="599"/>
        <end position="685"/>
    </location>
</feature>
<gene>
    <name evidence="2" type="primary">Cnig_chr_II.g7560</name>
    <name evidence="2" type="ORF">B9Z55_007560</name>
</gene>
<sequence length="685" mass="78729">MKEKIYTARLEKENEISVKVSNLEKKIKMDDEEVAPVEVITVDSDSDTGGTITIRSNRTNMIRQRPPSPIPTLEESFKLMAERFKYLEEKMRVEKCPDNTFCISCLAVKRAYNHGCPQTPWKEAFESAFLGVSILNSAFVEHCWEVSAQTAGPDAVDEKRKVEWMRKGAREEEGRQMSTVDTAQDTSHALDNIKVPIAKKDNDAMIHHYLQQYQRLQWLKQSDIPMAKPMSGGPKVECMFCIFCYKLHHIGSEKCPAKENEREAVKQLHAKSRGISMLNKEVVEKMLEFLNKKYRYHVMLKYERGPFLDSDLPQEEKPKTEARPIATDAELHSAFNQIHEALHLQNIPIENSIKVVCFRCFSPRSCQCPNAAALKRAAQKLWKIIKDFPTIEGVLKERCADFALHEAGIHEKHVEAMQLSESLRGFVGENESSDYVSSDEETNDDMSSDDDADDGAPSTSNQWFNGRRRPTPGPSDADIEIEEDEESDDELDDDEVNNVEAEAAFRKVLIVLNDVELVAPIISWNKFCNTYRGMYQQLFPGRKNKADVFAKNKFRKIRNQFKGVNGEALKLFQKFAYIQKNKYANLREIDELRQSILKENRNMESDEEEDPAEDGDDEKEEEEVRKMDSDDHDGANPAEPMKRKRGRPLGSRKSRAHRDPVVRLCGRRRLRCSKTKRDQEPPKKK</sequence>
<keyword evidence="3" id="KW-1185">Reference proteome</keyword>
<feature type="compositionally biased region" description="Basic residues" evidence="1">
    <location>
        <begin position="642"/>
        <end position="656"/>
    </location>
</feature>
<name>A0A2G5VA48_9PELO</name>
<reference evidence="3" key="1">
    <citation type="submission" date="2017-10" db="EMBL/GenBank/DDBJ databases">
        <title>Rapid genome shrinkage in a self-fertile nematode reveals novel sperm competition proteins.</title>
        <authorList>
            <person name="Yin D."/>
            <person name="Schwarz E.M."/>
            <person name="Thomas C.G."/>
            <person name="Felde R.L."/>
            <person name="Korf I.F."/>
            <person name="Cutter A.D."/>
            <person name="Schartner C.M."/>
            <person name="Ralston E.J."/>
            <person name="Meyer B.J."/>
            <person name="Haag E.S."/>
        </authorList>
    </citation>
    <scope>NUCLEOTIDE SEQUENCE [LARGE SCALE GENOMIC DNA]</scope>
    <source>
        <strain evidence="3">JU1422</strain>
    </source>
</reference>
<feature type="compositionally biased region" description="Acidic residues" evidence="1">
    <location>
        <begin position="437"/>
        <end position="454"/>
    </location>
</feature>
<dbReference type="OrthoDB" id="10396077at2759"/>
<dbReference type="AlphaFoldDB" id="A0A2G5VA48"/>
<accession>A0A2G5VA48</accession>
<proteinExistence type="predicted"/>
<feature type="compositionally biased region" description="Basic residues" evidence="1">
    <location>
        <begin position="665"/>
        <end position="674"/>
    </location>
</feature>
<comment type="caution">
    <text evidence="2">The sequence shown here is derived from an EMBL/GenBank/DDBJ whole genome shotgun (WGS) entry which is preliminary data.</text>
</comment>
<evidence type="ECO:0000313" key="3">
    <source>
        <dbReference type="Proteomes" id="UP000230233"/>
    </source>
</evidence>
<feature type="region of interest" description="Disordered" evidence="1">
    <location>
        <begin position="430"/>
        <end position="494"/>
    </location>
</feature>
<dbReference type="Proteomes" id="UP000230233">
    <property type="component" value="Chromosome II"/>
</dbReference>
<feature type="compositionally biased region" description="Basic and acidic residues" evidence="1">
    <location>
        <begin position="622"/>
        <end position="634"/>
    </location>
</feature>
<protein>
    <submittedName>
        <fullName evidence="2">Uncharacterized protein</fullName>
    </submittedName>
</protein>
<feature type="compositionally biased region" description="Acidic residues" evidence="1">
    <location>
        <begin position="477"/>
        <end position="494"/>
    </location>
</feature>
<evidence type="ECO:0000313" key="2">
    <source>
        <dbReference type="EMBL" id="PIC48664.1"/>
    </source>
</evidence>